<dbReference type="Proteomes" id="UP000356253">
    <property type="component" value="Unassembled WGS sequence"/>
</dbReference>
<keyword evidence="2" id="KW-1185">Reference proteome</keyword>
<organism evidence="1 2">
    <name type="scientific">Mesonia oceanica</name>
    <dbReference type="NCBI Taxonomy" id="2687242"/>
    <lineage>
        <taxon>Bacteria</taxon>
        <taxon>Pseudomonadati</taxon>
        <taxon>Bacteroidota</taxon>
        <taxon>Flavobacteriia</taxon>
        <taxon>Flavobacteriales</taxon>
        <taxon>Flavobacteriaceae</taxon>
        <taxon>Mesonia</taxon>
    </lineage>
</organism>
<gene>
    <name evidence="1" type="ORF">FVB9532_03304</name>
</gene>
<reference evidence="1" key="1">
    <citation type="submission" date="2019-09" db="EMBL/GenBank/DDBJ databases">
        <authorList>
            <person name="Rodrigo-Torres L."/>
            <person name="Arahal R. D."/>
            <person name="Lucena T."/>
        </authorList>
    </citation>
    <scope>NUCLEOTIDE SEQUENCE</scope>
    <source>
        <strain evidence="1">ISS653</strain>
    </source>
</reference>
<accession>A0AC61YC16</accession>
<comment type="caution">
    <text evidence="1">The sequence shown here is derived from an EMBL/GenBank/DDBJ whole genome shotgun (WGS) entry which is preliminary data.</text>
</comment>
<evidence type="ECO:0000313" key="2">
    <source>
        <dbReference type="Proteomes" id="UP000356253"/>
    </source>
</evidence>
<sequence length="190" mass="22084">MKVLTLNTKSFEANSLRLMSKLDAAPDLVVGILTGGGYVLEAIKTHPNIKDCLFEVVTLQRTSTHFKQRYLKPIFSILPYFILNWFRVLESKKVKHKISNLDQNKLQETKLEFNLESEDSSFIKKILIVDDAIDTGKTMFIVKNNLQKKFPHATIEIAVMTWTIETSVVKPDYYMYKNTLLRFPWSNDYK</sequence>
<evidence type="ECO:0000313" key="1">
    <source>
        <dbReference type="EMBL" id="VVV02009.1"/>
    </source>
</evidence>
<protein>
    <submittedName>
        <fullName evidence="1">Uncharacterized protein</fullName>
    </submittedName>
</protein>
<dbReference type="EMBL" id="CABVMM010000014">
    <property type="protein sequence ID" value="VVV02009.1"/>
    <property type="molecule type" value="Genomic_DNA"/>
</dbReference>
<proteinExistence type="predicted"/>
<name>A0AC61YC16_9FLAO</name>